<keyword evidence="1" id="KW-0853">WD repeat</keyword>
<dbReference type="EMBL" id="LWCA01000225">
    <property type="protein sequence ID" value="OAF69823.1"/>
    <property type="molecule type" value="Genomic_DNA"/>
</dbReference>
<keyword evidence="2" id="KW-0677">Repeat</keyword>
<dbReference type="Gene3D" id="2.130.10.10">
    <property type="entry name" value="YVTN repeat-like/Quinoprotein amine dehydrogenase"/>
    <property type="match status" value="1"/>
</dbReference>
<reference evidence="3 4" key="1">
    <citation type="submission" date="2016-04" db="EMBL/GenBank/DDBJ databases">
        <title>The genome of Intoshia linei affirms orthonectids as highly simplified spiralians.</title>
        <authorList>
            <person name="Mikhailov K.V."/>
            <person name="Slusarev G.S."/>
            <person name="Nikitin M.A."/>
            <person name="Logacheva M.D."/>
            <person name="Penin A."/>
            <person name="Aleoshin V."/>
            <person name="Panchin Y.V."/>
        </authorList>
    </citation>
    <scope>NUCLEOTIDE SEQUENCE [LARGE SCALE GENOMIC DNA]</scope>
    <source>
        <strain evidence="3">Intl2013</strain>
        <tissue evidence="3">Whole animal</tissue>
    </source>
</reference>
<name>A0A177B863_9BILA</name>
<evidence type="ECO:0000313" key="4">
    <source>
        <dbReference type="Proteomes" id="UP000078046"/>
    </source>
</evidence>
<dbReference type="PANTHER" id="PTHR19857">
    <property type="entry name" value="MITOCHONDRIAL DIVISION PROTEIN 1-RELATED"/>
    <property type="match status" value="1"/>
</dbReference>
<comment type="caution">
    <text evidence="3">The sequence shown here is derived from an EMBL/GenBank/DDBJ whole genome shotgun (WGS) entry which is preliminary data.</text>
</comment>
<evidence type="ECO:0000256" key="2">
    <source>
        <dbReference type="ARBA" id="ARBA00022737"/>
    </source>
</evidence>
<evidence type="ECO:0000256" key="1">
    <source>
        <dbReference type="ARBA" id="ARBA00022574"/>
    </source>
</evidence>
<proteinExistence type="predicted"/>
<organism evidence="3 4">
    <name type="scientific">Intoshia linei</name>
    <dbReference type="NCBI Taxonomy" id="1819745"/>
    <lineage>
        <taxon>Eukaryota</taxon>
        <taxon>Metazoa</taxon>
        <taxon>Spiralia</taxon>
        <taxon>Lophotrochozoa</taxon>
        <taxon>Mesozoa</taxon>
        <taxon>Orthonectida</taxon>
        <taxon>Rhopaluridae</taxon>
        <taxon>Intoshia</taxon>
    </lineage>
</organism>
<dbReference type="AlphaFoldDB" id="A0A177B863"/>
<sequence>MDCIELKLPSTRTISSIFSSDKYIVIGDNKGRVHATRLDYLNNEITENCSINAENDFKVCNNNIRSITCSENAYFAASSIGEIVKVDKNGSVYKRRRIKYPINILNCTNNKLISGGDEGQIYVWDVNNFNQNKHIIKCHECQDTITSLNMIDDNILLSSSLGGNLYKHDLRTGKLLSQSNELVDDDIVNVFSCDDYTESVVCCGLKNLYLYDLSNIKSLSTKYGLESRRKKKMDIEINTAVFDYDVAFIGTENCFVYCVEFSPTYKVRSVYEFIDMGSISIINTSIESEYIFLGNYIRNTIKIIKKSNFINSQSKKLKFNKIIRVDNFYNGFD</sequence>
<dbReference type="PANTHER" id="PTHR19857:SF8">
    <property type="entry name" value="ANGIO-ASSOCIATED MIGRATORY CELL PROTEIN"/>
    <property type="match status" value="1"/>
</dbReference>
<dbReference type="SUPFAM" id="SSF50978">
    <property type="entry name" value="WD40 repeat-like"/>
    <property type="match status" value="1"/>
</dbReference>
<keyword evidence="4" id="KW-1185">Reference proteome</keyword>
<dbReference type="Proteomes" id="UP000078046">
    <property type="component" value="Unassembled WGS sequence"/>
</dbReference>
<dbReference type="InterPro" id="IPR015943">
    <property type="entry name" value="WD40/YVTN_repeat-like_dom_sf"/>
</dbReference>
<evidence type="ECO:0000313" key="3">
    <source>
        <dbReference type="EMBL" id="OAF69823.1"/>
    </source>
</evidence>
<dbReference type="InterPro" id="IPR036322">
    <property type="entry name" value="WD40_repeat_dom_sf"/>
</dbReference>
<accession>A0A177B863</accession>
<protein>
    <submittedName>
        <fullName evidence="3">Uncharacterized protein</fullName>
    </submittedName>
</protein>
<dbReference type="InterPro" id="IPR051179">
    <property type="entry name" value="WD_repeat_multifunction"/>
</dbReference>
<gene>
    <name evidence="3" type="ORF">A3Q56_02429</name>
</gene>